<dbReference type="SUPFAM" id="SSF50494">
    <property type="entry name" value="Trypsin-like serine proteases"/>
    <property type="match status" value="1"/>
</dbReference>
<feature type="disulfide bond" evidence="10">
    <location>
        <begin position="474"/>
        <end position="492"/>
    </location>
</feature>
<dbReference type="InterPro" id="IPR000998">
    <property type="entry name" value="MAM_dom"/>
</dbReference>
<reference evidence="16" key="1">
    <citation type="journal article" date="2021" name="Genome Biol. Evol.">
        <title>A High-Quality Reference Genome for a Parasitic Bivalve with Doubly Uniparental Inheritance (Bivalvia: Unionida).</title>
        <authorList>
            <person name="Smith C.H."/>
        </authorList>
    </citation>
    <scope>NUCLEOTIDE SEQUENCE</scope>
    <source>
        <strain evidence="16">CHS0354</strain>
    </source>
</reference>
<dbReference type="Pfam" id="PF00089">
    <property type="entry name" value="Trypsin"/>
    <property type="match status" value="1"/>
</dbReference>
<dbReference type="CDD" id="cd00112">
    <property type="entry name" value="LDLa"/>
    <property type="match status" value="3"/>
</dbReference>
<keyword evidence="17" id="KW-1185">Reference proteome</keyword>
<dbReference type="InterPro" id="IPR013320">
    <property type="entry name" value="ConA-like_dom_sf"/>
</dbReference>
<dbReference type="PROSITE" id="PS01209">
    <property type="entry name" value="LDLRA_1"/>
    <property type="match status" value="2"/>
</dbReference>
<feature type="domain" description="Peptidase S1" evidence="14">
    <location>
        <begin position="605"/>
        <end position="850"/>
    </location>
</feature>
<comment type="caution">
    <text evidence="16">The sequence shown here is derived from an EMBL/GenBank/DDBJ whole genome shotgun (WGS) entry which is preliminary data.</text>
</comment>
<comment type="caution">
    <text evidence="11">Lacks conserved residue(s) required for the propagation of feature annotation.</text>
</comment>
<keyword evidence="9" id="KW-0325">Glycoprotein</keyword>
<evidence type="ECO:0000256" key="9">
    <source>
        <dbReference type="ARBA" id="ARBA00023180"/>
    </source>
</evidence>
<keyword evidence="5 12" id="KW-1133">Transmembrane helix</keyword>
<dbReference type="PANTHER" id="PTHR24252">
    <property type="entry name" value="ACROSIN-RELATED"/>
    <property type="match status" value="1"/>
</dbReference>
<feature type="disulfide bond" evidence="10">
    <location>
        <begin position="467"/>
        <end position="479"/>
    </location>
</feature>
<comment type="subcellular location">
    <subcellularLocation>
        <location evidence="2">Endomembrane system</location>
    </subcellularLocation>
    <subcellularLocation>
        <location evidence="1">Membrane</location>
        <topology evidence="1">Single-pass membrane protein</topology>
    </subcellularLocation>
</comment>
<feature type="domain" description="MAM" evidence="13">
    <location>
        <begin position="81"/>
        <end position="262"/>
    </location>
</feature>
<dbReference type="InterPro" id="IPR023415">
    <property type="entry name" value="LDLR_class-A_CS"/>
</dbReference>
<evidence type="ECO:0000256" key="10">
    <source>
        <dbReference type="PROSITE-ProRule" id="PRU00124"/>
    </source>
</evidence>
<evidence type="ECO:0000256" key="6">
    <source>
        <dbReference type="ARBA" id="ARBA00023136"/>
    </source>
</evidence>
<dbReference type="GO" id="GO:0016020">
    <property type="term" value="C:membrane"/>
    <property type="evidence" value="ECO:0007669"/>
    <property type="project" value="UniProtKB-SubCell"/>
</dbReference>
<dbReference type="Gene3D" id="4.10.400.10">
    <property type="entry name" value="Low-density Lipoprotein Receptor"/>
    <property type="match status" value="3"/>
</dbReference>
<dbReference type="GO" id="GO:0012505">
    <property type="term" value="C:endomembrane system"/>
    <property type="evidence" value="ECO:0007669"/>
    <property type="project" value="UniProtKB-SubCell"/>
</dbReference>
<feature type="disulfide bond" evidence="11">
    <location>
        <begin position="351"/>
        <end position="412"/>
    </location>
</feature>
<dbReference type="FunFam" id="4.10.400.10:FF:000045">
    <property type="entry name" value="Low-density lipoprotein receptor-related protein 2"/>
    <property type="match status" value="1"/>
</dbReference>
<evidence type="ECO:0000256" key="8">
    <source>
        <dbReference type="ARBA" id="ARBA00023170"/>
    </source>
</evidence>
<feature type="disulfide bond" evidence="10">
    <location>
        <begin position="286"/>
        <end position="301"/>
    </location>
</feature>
<dbReference type="PROSITE" id="PS50068">
    <property type="entry name" value="LDLRA_2"/>
    <property type="match status" value="3"/>
</dbReference>
<dbReference type="Pfam" id="PF00629">
    <property type="entry name" value="MAM"/>
    <property type="match status" value="1"/>
</dbReference>
<keyword evidence="6 12" id="KW-0472">Membrane</keyword>
<evidence type="ECO:0000259" key="14">
    <source>
        <dbReference type="PROSITE" id="PS50240"/>
    </source>
</evidence>
<dbReference type="PROSITE" id="PS50240">
    <property type="entry name" value="TRYPSIN_DOM"/>
    <property type="match status" value="1"/>
</dbReference>
<keyword evidence="8" id="KW-0675">Receptor</keyword>
<protein>
    <submittedName>
        <fullName evidence="16">Uncharacterized protein</fullName>
    </submittedName>
</protein>
<feature type="disulfide bond" evidence="10">
    <location>
        <begin position="486"/>
        <end position="501"/>
    </location>
</feature>
<accession>A0AAE0W486</accession>
<dbReference type="SMART" id="SM00020">
    <property type="entry name" value="Tryp_SPc"/>
    <property type="match status" value="1"/>
</dbReference>
<evidence type="ECO:0000256" key="5">
    <source>
        <dbReference type="ARBA" id="ARBA00022989"/>
    </source>
</evidence>
<dbReference type="PRINTS" id="PR00261">
    <property type="entry name" value="LDLRECEPTOR"/>
</dbReference>
<dbReference type="SMART" id="SM00192">
    <property type="entry name" value="LDLa"/>
    <property type="match status" value="3"/>
</dbReference>
<keyword evidence="7 11" id="KW-1015">Disulfide bond</keyword>
<evidence type="ECO:0000256" key="12">
    <source>
        <dbReference type="SAM" id="Phobius"/>
    </source>
</evidence>
<dbReference type="Proteomes" id="UP001195483">
    <property type="component" value="Unassembled WGS sequence"/>
</dbReference>
<dbReference type="InterPro" id="IPR036055">
    <property type="entry name" value="LDL_receptor-like_sf"/>
</dbReference>
<keyword evidence="3 12" id="KW-0812">Transmembrane</keyword>
<evidence type="ECO:0000256" key="2">
    <source>
        <dbReference type="ARBA" id="ARBA00004308"/>
    </source>
</evidence>
<dbReference type="InterPro" id="IPR018114">
    <property type="entry name" value="TRYPSIN_HIS"/>
</dbReference>
<reference evidence="16" key="2">
    <citation type="journal article" date="2021" name="Genome Biol. Evol.">
        <title>Developing a high-quality reference genome for a parasitic bivalve with doubly uniparental inheritance (Bivalvia: Unionida).</title>
        <authorList>
            <person name="Smith C.H."/>
        </authorList>
    </citation>
    <scope>NUCLEOTIDE SEQUENCE</scope>
    <source>
        <strain evidence="16">CHS0354</strain>
        <tissue evidence="16">Mantle</tissue>
    </source>
</reference>
<organism evidence="16 17">
    <name type="scientific">Potamilus streckersoni</name>
    <dbReference type="NCBI Taxonomy" id="2493646"/>
    <lineage>
        <taxon>Eukaryota</taxon>
        <taxon>Metazoa</taxon>
        <taxon>Spiralia</taxon>
        <taxon>Lophotrochozoa</taxon>
        <taxon>Mollusca</taxon>
        <taxon>Bivalvia</taxon>
        <taxon>Autobranchia</taxon>
        <taxon>Heteroconchia</taxon>
        <taxon>Palaeoheterodonta</taxon>
        <taxon>Unionida</taxon>
        <taxon>Unionoidea</taxon>
        <taxon>Unionidae</taxon>
        <taxon>Ambleminae</taxon>
        <taxon>Lampsilini</taxon>
        <taxon>Potamilus</taxon>
    </lineage>
</organism>
<reference evidence="16" key="3">
    <citation type="submission" date="2023-05" db="EMBL/GenBank/DDBJ databases">
        <authorList>
            <person name="Smith C.H."/>
        </authorList>
    </citation>
    <scope>NUCLEOTIDE SEQUENCE</scope>
    <source>
        <strain evidence="16">CHS0354</strain>
        <tissue evidence="16">Mantle</tissue>
    </source>
</reference>
<feature type="domain" description="SRCR" evidence="15">
    <location>
        <begin position="309"/>
        <end position="413"/>
    </location>
</feature>
<evidence type="ECO:0000313" key="17">
    <source>
        <dbReference type="Proteomes" id="UP001195483"/>
    </source>
</evidence>
<evidence type="ECO:0000256" key="11">
    <source>
        <dbReference type="PROSITE-ProRule" id="PRU00196"/>
    </source>
</evidence>
<dbReference type="SUPFAM" id="SSF57424">
    <property type="entry name" value="LDL receptor-like module"/>
    <property type="match status" value="3"/>
</dbReference>
<keyword evidence="4" id="KW-0677">Repeat</keyword>
<dbReference type="CDD" id="cd00190">
    <property type="entry name" value="Tryp_SPc"/>
    <property type="match status" value="1"/>
</dbReference>
<dbReference type="FunFam" id="2.40.10.10:FF:000068">
    <property type="entry name" value="transmembrane protease serine 2"/>
    <property type="match status" value="1"/>
</dbReference>
<feature type="disulfide bond" evidence="11">
    <location>
        <begin position="380"/>
        <end position="390"/>
    </location>
</feature>
<evidence type="ECO:0000259" key="15">
    <source>
        <dbReference type="PROSITE" id="PS50287"/>
    </source>
</evidence>
<dbReference type="PROSITE" id="PS50287">
    <property type="entry name" value="SRCR_2"/>
    <property type="match status" value="1"/>
</dbReference>
<dbReference type="InterPro" id="IPR001190">
    <property type="entry name" value="SRCR"/>
</dbReference>
<feature type="transmembrane region" description="Helical" evidence="12">
    <location>
        <begin position="42"/>
        <end position="60"/>
    </location>
</feature>
<evidence type="ECO:0000256" key="3">
    <source>
        <dbReference type="ARBA" id="ARBA00022692"/>
    </source>
</evidence>
<dbReference type="PANTHER" id="PTHR24252:SF7">
    <property type="entry name" value="HYALIN"/>
    <property type="match status" value="1"/>
</dbReference>
<proteinExistence type="predicted"/>
<dbReference type="PROSITE" id="PS00134">
    <property type="entry name" value="TRYPSIN_HIS"/>
    <property type="match status" value="1"/>
</dbReference>
<dbReference type="Gene3D" id="2.40.10.10">
    <property type="entry name" value="Trypsin-like serine proteases"/>
    <property type="match status" value="1"/>
</dbReference>
<dbReference type="InterPro" id="IPR009003">
    <property type="entry name" value="Peptidase_S1_PA"/>
</dbReference>
<dbReference type="SUPFAM" id="SSF49899">
    <property type="entry name" value="Concanavalin A-like lectins/glucanases"/>
    <property type="match status" value="1"/>
</dbReference>
<dbReference type="PROSITE" id="PS50060">
    <property type="entry name" value="MAM_2"/>
    <property type="match status" value="1"/>
</dbReference>
<dbReference type="InterPro" id="IPR001254">
    <property type="entry name" value="Trypsin_dom"/>
</dbReference>
<name>A0AAE0W486_9BIVA</name>
<evidence type="ECO:0000256" key="1">
    <source>
        <dbReference type="ARBA" id="ARBA00004167"/>
    </source>
</evidence>
<dbReference type="GO" id="GO:0006508">
    <property type="term" value="P:proteolysis"/>
    <property type="evidence" value="ECO:0007669"/>
    <property type="project" value="InterPro"/>
</dbReference>
<evidence type="ECO:0000256" key="7">
    <source>
        <dbReference type="ARBA" id="ARBA00023157"/>
    </source>
</evidence>
<gene>
    <name evidence="16" type="ORF">CHS0354_023579</name>
</gene>
<evidence type="ECO:0000313" key="16">
    <source>
        <dbReference type="EMBL" id="KAK3600479.1"/>
    </source>
</evidence>
<evidence type="ECO:0000256" key="4">
    <source>
        <dbReference type="ARBA" id="ARBA00022737"/>
    </source>
</evidence>
<feature type="disulfide bond" evidence="10">
    <location>
        <begin position="449"/>
        <end position="464"/>
    </location>
</feature>
<dbReference type="InterPro" id="IPR043504">
    <property type="entry name" value="Peptidase_S1_PA_chymotrypsin"/>
</dbReference>
<dbReference type="Gene3D" id="2.60.120.200">
    <property type="match status" value="1"/>
</dbReference>
<dbReference type="EMBL" id="JAEAOA010001419">
    <property type="protein sequence ID" value="KAK3600479.1"/>
    <property type="molecule type" value="Genomic_DNA"/>
</dbReference>
<dbReference type="GO" id="GO:0004252">
    <property type="term" value="F:serine-type endopeptidase activity"/>
    <property type="evidence" value="ECO:0007669"/>
    <property type="project" value="InterPro"/>
</dbReference>
<dbReference type="AlphaFoldDB" id="A0AAE0W486"/>
<dbReference type="Pfam" id="PF00057">
    <property type="entry name" value="Ldl_recept_a"/>
    <property type="match status" value="3"/>
</dbReference>
<dbReference type="InterPro" id="IPR002172">
    <property type="entry name" value="LDrepeatLR_classA_rpt"/>
</dbReference>
<evidence type="ECO:0000259" key="13">
    <source>
        <dbReference type="PROSITE" id="PS50060"/>
    </source>
</evidence>
<dbReference type="SMART" id="SM00137">
    <property type="entry name" value="MAM"/>
    <property type="match status" value="1"/>
</dbReference>
<sequence>MANINDGRQWKSMNVLSWNLHIFEMGGSWHYWKENSSNRKSMLLILLIFVLIAMVGALYWSSMNKPASKIERIRRKLSVSVDCQFEDDSLCGYTHRPNNPIWQLRSGDFFQRPPYDHTYGNATGKFLVAQDTTDLARTYNILSNWGPGFPYKIKYESATLMSPNVSFTTESCVYFYYYLNGTAVRPNHLSSQLYVYVNDGARRLGWYDSINRTIDGWLLGWVTVHPGAARIIFKAKTVTSTTVWPGIVALDDVFVKHEPCPPLPECGADSFKCTIGSICIPVSLQCDGGNDCRDGSDEANCNIIPNYQLMLTNGDGSFGSIAMFLNGIWRPVCMPRSDVMVGSSDTVRLACLKMGYTGRYQGSYVNSWPQPVKSAMQVNCSADYVDISQCSMTLVRSTMLTVDCYYFQAAFCSNDVCFSGEKLCPTDHCNPANPECSSTKKCISHKYFCDGISDCPCGTDELNCGDCKHNEFECANHACIHKSRRCDGTPQCGDKSDEYGCVKMANNKPEVYYSPFSDLYPVCHVNDGNTLANILCSLSGQGSSVRVGRSQTVQHAIMLTPQPDGPISLIPGYKASMICCNLMTIRCRTTECGTTTFHNRRLSKVLHGRVVEVGMLPWQVAVYENGEFVCGGTIIHSRWVVTASHCTKDLESYSVRVGAVEIENNSTEGNQGQLYDSSRTYNHEDFYSTDLFNDISLLYMRKEIAFKDNVRPLCMASRATVAELLREGTNAECYVSGWGNHQDYINRGKWEGKLRMVRVHFFNKTVCEERHAATGDLTPQDNTICTDNPNFGSPTCNRDSGAPLVCRNKHGRFVMVGLLSWGHKSCFIDGFPNVYQLSYAYDRWIKEKTGLDYSDLTMDLD</sequence>